<feature type="transmembrane region" description="Helical" evidence="1">
    <location>
        <begin position="189"/>
        <end position="210"/>
    </location>
</feature>
<dbReference type="InterPro" id="IPR009495">
    <property type="entry name" value="NrsF"/>
</dbReference>
<dbReference type="Pfam" id="PF06532">
    <property type="entry name" value="NrsF"/>
    <property type="match status" value="1"/>
</dbReference>
<organism evidence="2 3">
    <name type="scientific">Mesorhizobium qingshengii</name>
    <dbReference type="NCBI Taxonomy" id="1165689"/>
    <lineage>
        <taxon>Bacteria</taxon>
        <taxon>Pseudomonadati</taxon>
        <taxon>Pseudomonadota</taxon>
        <taxon>Alphaproteobacteria</taxon>
        <taxon>Hyphomicrobiales</taxon>
        <taxon>Phyllobacteriaceae</taxon>
        <taxon>Mesorhizobium</taxon>
    </lineage>
</organism>
<reference evidence="2" key="1">
    <citation type="submission" date="2022-11" db="EMBL/GenBank/DDBJ databases">
        <authorList>
            <person name="Coimbra C."/>
        </authorList>
    </citation>
    <scope>NUCLEOTIDE SEQUENCE</scope>
    <source>
        <strain evidence="2">Jales19</strain>
    </source>
</reference>
<evidence type="ECO:0000313" key="2">
    <source>
        <dbReference type="EMBL" id="MCZ8547894.1"/>
    </source>
</evidence>
<keyword evidence="1" id="KW-1133">Transmembrane helix</keyword>
<evidence type="ECO:0000313" key="3">
    <source>
        <dbReference type="Proteomes" id="UP001152178"/>
    </source>
</evidence>
<dbReference type="Proteomes" id="UP001152178">
    <property type="component" value="Unassembled WGS sequence"/>
</dbReference>
<name>A0ABT4R2D5_9HYPH</name>
<keyword evidence="3" id="KW-1185">Reference proteome</keyword>
<keyword evidence="1" id="KW-0812">Transmembrane</keyword>
<dbReference type="EMBL" id="JAPFQA010000019">
    <property type="protein sequence ID" value="MCZ8547894.1"/>
    <property type="molecule type" value="Genomic_DNA"/>
</dbReference>
<feature type="transmembrane region" description="Helical" evidence="1">
    <location>
        <begin position="91"/>
        <end position="112"/>
    </location>
</feature>
<gene>
    <name evidence="2" type="ORF">OOJ09_27235</name>
</gene>
<proteinExistence type="predicted"/>
<evidence type="ECO:0000256" key="1">
    <source>
        <dbReference type="SAM" id="Phobius"/>
    </source>
</evidence>
<protein>
    <submittedName>
        <fullName evidence="2">NrsF family protein</fullName>
    </submittedName>
</protein>
<feature type="transmembrane region" description="Helical" evidence="1">
    <location>
        <begin position="158"/>
        <end position="177"/>
    </location>
</feature>
<feature type="transmembrane region" description="Helical" evidence="1">
    <location>
        <begin position="132"/>
        <end position="151"/>
    </location>
</feature>
<keyword evidence="1" id="KW-0472">Membrane</keyword>
<feature type="transmembrane region" description="Helical" evidence="1">
    <location>
        <begin position="59"/>
        <end position="79"/>
    </location>
</feature>
<feature type="transmembrane region" description="Helical" evidence="1">
    <location>
        <begin position="24"/>
        <end position="47"/>
    </location>
</feature>
<sequence>MNTSDLIRALATDARRPVVPLSTVWLGALGLAILIAAIVFFATLGLRPDILAAARTPRFLFKFVVTISLAASAFGPARALSRPDDAWRKAIPYLAIAPVLIAIAVVVELFVLPPDVWSARMIGKNSMVCLTYIPLIGIGPLAIFQTVLRYGAPTRPTLAGAVCGIFAGAIAATLYAAQCTDDSPLFVATWYTIAIAGLAAIGAVSGNIFARRW</sequence>
<accession>A0ABT4R2D5</accession>
<dbReference type="RefSeq" id="WP_269908160.1">
    <property type="nucleotide sequence ID" value="NZ_JAPFQA010000019.1"/>
</dbReference>
<comment type="caution">
    <text evidence="2">The sequence shown here is derived from an EMBL/GenBank/DDBJ whole genome shotgun (WGS) entry which is preliminary data.</text>
</comment>